<dbReference type="Pfam" id="PF01479">
    <property type="entry name" value="S4"/>
    <property type="match status" value="1"/>
</dbReference>
<dbReference type="SMART" id="SM00363">
    <property type="entry name" value="S4"/>
    <property type="match status" value="1"/>
</dbReference>
<evidence type="ECO:0000256" key="4">
    <source>
        <dbReference type="ARBA" id="ARBA00022980"/>
    </source>
</evidence>
<keyword evidence="2 7" id="KW-0699">rRNA-binding</keyword>
<evidence type="ECO:0000256" key="7">
    <source>
        <dbReference type="HAMAP-Rule" id="MF_01306"/>
    </source>
</evidence>
<evidence type="ECO:0000256" key="6">
    <source>
        <dbReference type="ARBA" id="ARBA00035254"/>
    </source>
</evidence>
<dbReference type="SUPFAM" id="SSF55174">
    <property type="entry name" value="Alpha-L RNA-binding motif"/>
    <property type="match status" value="1"/>
</dbReference>
<comment type="function">
    <text evidence="7">With S5 and S12 plays an important role in translational accuracy.</text>
</comment>
<dbReference type="InterPro" id="IPR001912">
    <property type="entry name" value="Ribosomal_uS4_N"/>
</dbReference>
<dbReference type="CDD" id="cd00165">
    <property type="entry name" value="S4"/>
    <property type="match status" value="1"/>
</dbReference>
<sequence length="207" mass="24006">MGRYIGPKCKMCRQEKVKLFLKGKRCLTKCMLDRRSYRPGEHGQKPRKPTDYAIRLREKQKLRRIYGIMEGQFKNYFFRVRKENGITGENLIRLLERRLDNVVFRFGFVSTRAEARQLITHGHILINDKKVNIPSYQIKIGDVVRINDGSGLLERIKESMSLAAARGVPSWLEIDETNLAGIVKSFPTMEESGLPIQEALIVEFYSK</sequence>
<protein>
    <recommendedName>
        <fullName evidence="6 7">Small ribosomal subunit protein uS4</fullName>
    </recommendedName>
</protein>
<dbReference type="FunFam" id="3.10.290.10:FF:000001">
    <property type="entry name" value="30S ribosomal protein S4"/>
    <property type="match status" value="1"/>
</dbReference>
<dbReference type="Proteomes" id="UP000234145">
    <property type="component" value="Unassembled WGS sequence"/>
</dbReference>
<proteinExistence type="inferred from homology"/>
<dbReference type="InterPro" id="IPR036986">
    <property type="entry name" value="S4_RNA-bd_sf"/>
</dbReference>
<dbReference type="HAMAP" id="MF_01306_B">
    <property type="entry name" value="Ribosomal_uS4_B"/>
    <property type="match status" value="1"/>
</dbReference>
<evidence type="ECO:0000256" key="2">
    <source>
        <dbReference type="ARBA" id="ARBA00022730"/>
    </source>
</evidence>
<dbReference type="PANTHER" id="PTHR11831">
    <property type="entry name" value="30S 40S RIBOSOMAL PROTEIN"/>
    <property type="match status" value="1"/>
</dbReference>
<dbReference type="PANTHER" id="PTHR11831:SF4">
    <property type="entry name" value="SMALL RIBOSOMAL SUBUNIT PROTEIN US4M"/>
    <property type="match status" value="1"/>
</dbReference>
<dbReference type="Gene3D" id="3.10.290.10">
    <property type="entry name" value="RNA-binding S4 domain"/>
    <property type="match status" value="1"/>
</dbReference>
<dbReference type="Pfam" id="PF00163">
    <property type="entry name" value="Ribosomal_S4"/>
    <property type="match status" value="1"/>
</dbReference>
<feature type="domain" description="Small ribosomal subunit protein uS4 N-terminal" evidence="10">
    <location>
        <begin position="3"/>
        <end position="96"/>
    </location>
</feature>
<dbReference type="NCBIfam" id="NF003717">
    <property type="entry name" value="PRK05327.1"/>
    <property type="match status" value="1"/>
</dbReference>
<keyword evidence="3 7" id="KW-0694">RNA-binding</keyword>
<dbReference type="EMBL" id="PFMS01000029">
    <property type="protein sequence ID" value="PIZ16963.1"/>
    <property type="molecule type" value="Genomic_DNA"/>
</dbReference>
<reference evidence="12" key="1">
    <citation type="submission" date="2017-09" db="EMBL/GenBank/DDBJ databases">
        <title>Depth-based differentiation of microbial function through sediment-hosted aquifers and enrichment of novel symbionts in the deep terrestrial subsurface.</title>
        <authorList>
            <person name="Probst A.J."/>
            <person name="Ladd B."/>
            <person name="Jarett J.K."/>
            <person name="Geller-Mcgrath D.E."/>
            <person name="Sieber C.M.K."/>
            <person name="Emerson J.B."/>
            <person name="Anantharaman K."/>
            <person name="Thomas B.C."/>
            <person name="Malmstrom R."/>
            <person name="Stieglmeier M."/>
            <person name="Klingl A."/>
            <person name="Woyke T."/>
            <person name="Ryan C.M."/>
            <person name="Banfield J.F."/>
        </authorList>
    </citation>
    <scope>NUCLEOTIDE SEQUENCE [LARGE SCALE GENOMIC DNA]</scope>
</reference>
<evidence type="ECO:0000313" key="11">
    <source>
        <dbReference type="EMBL" id="PIZ16963.1"/>
    </source>
</evidence>
<dbReference type="InterPro" id="IPR005709">
    <property type="entry name" value="Ribosomal_uS4_bac-type"/>
</dbReference>
<evidence type="ECO:0000259" key="9">
    <source>
        <dbReference type="SMART" id="SM00363"/>
    </source>
</evidence>
<dbReference type="PROSITE" id="PS50889">
    <property type="entry name" value="S4"/>
    <property type="match status" value="1"/>
</dbReference>
<evidence type="ECO:0000259" key="10">
    <source>
        <dbReference type="SMART" id="SM01390"/>
    </source>
</evidence>
<dbReference type="SMART" id="SM01390">
    <property type="entry name" value="Ribosomal_S4"/>
    <property type="match status" value="1"/>
</dbReference>
<feature type="domain" description="RNA-binding S4" evidence="9">
    <location>
        <begin position="97"/>
        <end position="161"/>
    </location>
</feature>
<comment type="similarity">
    <text evidence="1 7 8">Belongs to the universal ribosomal protein uS4 family.</text>
</comment>
<dbReference type="Gene3D" id="1.10.1050.10">
    <property type="entry name" value="Ribosomal Protein S4 Delta 41, Chain A, domain 1"/>
    <property type="match status" value="1"/>
</dbReference>
<dbReference type="GO" id="GO:0003735">
    <property type="term" value="F:structural constituent of ribosome"/>
    <property type="evidence" value="ECO:0007669"/>
    <property type="project" value="InterPro"/>
</dbReference>
<dbReference type="GO" id="GO:0042274">
    <property type="term" value="P:ribosomal small subunit biogenesis"/>
    <property type="evidence" value="ECO:0007669"/>
    <property type="project" value="TreeGrafter"/>
</dbReference>
<dbReference type="PROSITE" id="PS00632">
    <property type="entry name" value="RIBOSOMAL_S4"/>
    <property type="match status" value="1"/>
</dbReference>
<dbReference type="GO" id="GO:0006412">
    <property type="term" value="P:translation"/>
    <property type="evidence" value="ECO:0007669"/>
    <property type="project" value="UniProtKB-UniRule"/>
</dbReference>
<gene>
    <name evidence="7" type="primary">rpsD</name>
    <name evidence="11" type="ORF">COY51_01625</name>
</gene>
<accession>A0A2H9PCK5</accession>
<dbReference type="InterPro" id="IPR018079">
    <property type="entry name" value="Ribosomal_uS4_CS"/>
</dbReference>
<comment type="function">
    <text evidence="7">One of the primary rRNA binding proteins, it binds directly to 16S rRNA where it nucleates assembly of the body of the 30S subunit.</text>
</comment>
<evidence type="ECO:0000256" key="5">
    <source>
        <dbReference type="ARBA" id="ARBA00023274"/>
    </source>
</evidence>
<comment type="caution">
    <text evidence="11">The sequence shown here is derived from an EMBL/GenBank/DDBJ whole genome shotgun (WGS) entry which is preliminary data.</text>
</comment>
<dbReference type="InterPro" id="IPR022801">
    <property type="entry name" value="Ribosomal_uS4"/>
</dbReference>
<dbReference type="NCBIfam" id="TIGR01017">
    <property type="entry name" value="rpsD_bact"/>
    <property type="match status" value="1"/>
</dbReference>
<dbReference type="GO" id="GO:0019843">
    <property type="term" value="F:rRNA binding"/>
    <property type="evidence" value="ECO:0007669"/>
    <property type="project" value="UniProtKB-UniRule"/>
</dbReference>
<dbReference type="AlphaFoldDB" id="A0A2H9PCK5"/>
<name>A0A2H9PCK5_9BACT</name>
<dbReference type="InterPro" id="IPR002942">
    <property type="entry name" value="S4_RNA-bd"/>
</dbReference>
<dbReference type="GO" id="GO:0015935">
    <property type="term" value="C:small ribosomal subunit"/>
    <property type="evidence" value="ECO:0007669"/>
    <property type="project" value="InterPro"/>
</dbReference>
<keyword evidence="4 7" id="KW-0689">Ribosomal protein</keyword>
<keyword evidence="5 7" id="KW-0687">Ribonucleoprotein</keyword>
<evidence type="ECO:0000256" key="1">
    <source>
        <dbReference type="ARBA" id="ARBA00007465"/>
    </source>
</evidence>
<dbReference type="FunFam" id="1.10.1050.10:FF:000001">
    <property type="entry name" value="30S ribosomal protein S4"/>
    <property type="match status" value="1"/>
</dbReference>
<organism evidence="11 12">
    <name type="scientific">Candidatus Desantisbacteria bacterium CG_4_10_14_0_8_um_filter_39_17</name>
    <dbReference type="NCBI Taxonomy" id="1974542"/>
    <lineage>
        <taxon>Bacteria</taxon>
        <taxon>Candidatus Desantisiibacteriota</taxon>
    </lineage>
</organism>
<evidence type="ECO:0000313" key="12">
    <source>
        <dbReference type="Proteomes" id="UP000234145"/>
    </source>
</evidence>
<evidence type="ECO:0000256" key="8">
    <source>
        <dbReference type="RuleBase" id="RU003699"/>
    </source>
</evidence>
<evidence type="ECO:0000256" key="3">
    <source>
        <dbReference type="ARBA" id="ARBA00022884"/>
    </source>
</evidence>
<comment type="subunit">
    <text evidence="7">Part of the 30S ribosomal subunit. Contacts protein S5. The interaction surface between S4 and S5 is involved in control of translational fidelity.</text>
</comment>